<feature type="transmembrane region" description="Helical" evidence="3">
    <location>
        <begin position="131"/>
        <end position="148"/>
    </location>
</feature>
<reference evidence="5 6" key="1">
    <citation type="submission" date="2019-10" db="EMBL/GenBank/DDBJ databases">
        <title>Two novel species isolated from a subtropical stream in China.</title>
        <authorList>
            <person name="Lu H."/>
        </authorList>
    </citation>
    <scope>NUCLEOTIDE SEQUENCE [LARGE SCALE GENOMIC DNA]</scope>
    <source>
        <strain evidence="5 6">FT29W</strain>
    </source>
</reference>
<feature type="transmembrane region" description="Helical" evidence="3">
    <location>
        <begin position="53"/>
        <end position="72"/>
    </location>
</feature>
<dbReference type="GO" id="GO:0005886">
    <property type="term" value="C:plasma membrane"/>
    <property type="evidence" value="ECO:0007669"/>
    <property type="project" value="TreeGrafter"/>
</dbReference>
<dbReference type="GO" id="GO:0043709">
    <property type="term" value="P:cell adhesion involved in single-species biofilm formation"/>
    <property type="evidence" value="ECO:0007669"/>
    <property type="project" value="TreeGrafter"/>
</dbReference>
<keyword evidence="3" id="KW-0812">Transmembrane</keyword>
<dbReference type="InterPro" id="IPR029787">
    <property type="entry name" value="Nucleotide_cyclase"/>
</dbReference>
<dbReference type="SUPFAM" id="SSF55073">
    <property type="entry name" value="Nucleotide cyclase"/>
    <property type="match status" value="1"/>
</dbReference>
<dbReference type="PROSITE" id="PS50887">
    <property type="entry name" value="GGDEF"/>
    <property type="match status" value="1"/>
</dbReference>
<accession>A0A6A7MW89</accession>
<dbReference type="InterPro" id="IPR050469">
    <property type="entry name" value="Diguanylate_Cyclase"/>
</dbReference>
<keyword evidence="3" id="KW-1133">Transmembrane helix</keyword>
<dbReference type="NCBIfam" id="TIGR00254">
    <property type="entry name" value="GGDEF"/>
    <property type="match status" value="1"/>
</dbReference>
<dbReference type="InterPro" id="IPR000160">
    <property type="entry name" value="GGDEF_dom"/>
</dbReference>
<dbReference type="InterPro" id="IPR043128">
    <property type="entry name" value="Rev_trsase/Diguanyl_cyclase"/>
</dbReference>
<gene>
    <name evidence="5" type="ORF">GEV02_02020</name>
</gene>
<evidence type="ECO:0000256" key="3">
    <source>
        <dbReference type="SAM" id="Phobius"/>
    </source>
</evidence>
<keyword evidence="6" id="KW-1185">Reference proteome</keyword>
<dbReference type="AlphaFoldDB" id="A0A6A7MW89"/>
<dbReference type="Proteomes" id="UP000440498">
    <property type="component" value="Unassembled WGS sequence"/>
</dbReference>
<dbReference type="RefSeq" id="WP_152836270.1">
    <property type="nucleotide sequence ID" value="NZ_WHUG01000001.1"/>
</dbReference>
<comment type="catalytic activity">
    <reaction evidence="2">
        <text>2 GTP = 3',3'-c-di-GMP + 2 diphosphate</text>
        <dbReference type="Rhea" id="RHEA:24898"/>
        <dbReference type="ChEBI" id="CHEBI:33019"/>
        <dbReference type="ChEBI" id="CHEBI:37565"/>
        <dbReference type="ChEBI" id="CHEBI:58805"/>
        <dbReference type="EC" id="2.7.7.65"/>
    </reaction>
</comment>
<feature type="transmembrane region" description="Helical" evidence="3">
    <location>
        <begin position="79"/>
        <end position="101"/>
    </location>
</feature>
<feature type="transmembrane region" description="Helical" evidence="3">
    <location>
        <begin position="27"/>
        <end position="47"/>
    </location>
</feature>
<dbReference type="GO" id="GO:1902201">
    <property type="term" value="P:negative regulation of bacterial-type flagellum-dependent cell motility"/>
    <property type="evidence" value="ECO:0007669"/>
    <property type="project" value="TreeGrafter"/>
</dbReference>
<evidence type="ECO:0000313" key="5">
    <source>
        <dbReference type="EMBL" id="MQA36914.1"/>
    </source>
</evidence>
<evidence type="ECO:0000259" key="4">
    <source>
        <dbReference type="PROSITE" id="PS50887"/>
    </source>
</evidence>
<keyword evidence="3" id="KW-0472">Membrane</keyword>
<feature type="transmembrane region" description="Helical" evidence="3">
    <location>
        <begin position="154"/>
        <end position="177"/>
    </location>
</feature>
<name>A0A6A7MW89_9BURK</name>
<dbReference type="PANTHER" id="PTHR45138">
    <property type="entry name" value="REGULATORY COMPONENTS OF SENSORY TRANSDUCTION SYSTEM"/>
    <property type="match status" value="1"/>
</dbReference>
<comment type="caution">
    <text evidence="5">The sequence shown here is derived from an EMBL/GenBank/DDBJ whole genome shotgun (WGS) entry which is preliminary data.</text>
</comment>
<proteinExistence type="predicted"/>
<dbReference type="EMBL" id="WHUG01000001">
    <property type="protein sequence ID" value="MQA36914.1"/>
    <property type="molecule type" value="Genomic_DNA"/>
</dbReference>
<dbReference type="Gene3D" id="3.30.70.270">
    <property type="match status" value="1"/>
</dbReference>
<dbReference type="EC" id="2.7.7.65" evidence="1"/>
<evidence type="ECO:0000313" key="6">
    <source>
        <dbReference type="Proteomes" id="UP000440498"/>
    </source>
</evidence>
<dbReference type="SMART" id="SM00267">
    <property type="entry name" value="GGDEF"/>
    <property type="match status" value="1"/>
</dbReference>
<dbReference type="CDD" id="cd01949">
    <property type="entry name" value="GGDEF"/>
    <property type="match status" value="1"/>
</dbReference>
<dbReference type="Pfam" id="PF00990">
    <property type="entry name" value="GGDEF"/>
    <property type="match status" value="1"/>
</dbReference>
<dbReference type="PANTHER" id="PTHR45138:SF9">
    <property type="entry name" value="DIGUANYLATE CYCLASE DGCM-RELATED"/>
    <property type="match status" value="1"/>
</dbReference>
<sequence>MRKLLPYSYYGGDHDEQQLFFSELRPVAIISQSVGLLSWFVAALMLAASGQTLQAGVLFGLPGMLLSLLISLRAPSVKALVISGIIGTTSTAFAFRLLTAYCPDPTFWVLPVGTVLTLSAAPIFGGMLNYIGAAVGVWAILTIGNFPARPGELSFNLSLLVMGSSFAMAIYLHAYFLNLRVRSHRARRELAEIAYKDVVTGLFNRRKFTLEARRAQQLPSNKPLFFLMIDIDDFKKINDTLGHDAGDEVLIHTAAVIDSLGMGHLSGRLGGEEFGVLFHGEAADALDFATALLDGVRAAAHPPRTVSIGIAEFDKDCDLSVSYKRADEALYLAKRHGKNRYVLAGAIQAAA</sequence>
<protein>
    <recommendedName>
        <fullName evidence="1">diguanylate cyclase</fullName>
        <ecNumber evidence="1">2.7.7.65</ecNumber>
    </recommendedName>
</protein>
<feature type="domain" description="GGDEF" evidence="4">
    <location>
        <begin position="222"/>
        <end position="346"/>
    </location>
</feature>
<evidence type="ECO:0000256" key="2">
    <source>
        <dbReference type="ARBA" id="ARBA00034247"/>
    </source>
</evidence>
<evidence type="ECO:0000256" key="1">
    <source>
        <dbReference type="ARBA" id="ARBA00012528"/>
    </source>
</evidence>
<organism evidence="5 6">
    <name type="scientific">Rugamonas aquatica</name>
    <dbReference type="NCBI Taxonomy" id="2743357"/>
    <lineage>
        <taxon>Bacteria</taxon>
        <taxon>Pseudomonadati</taxon>
        <taxon>Pseudomonadota</taxon>
        <taxon>Betaproteobacteria</taxon>
        <taxon>Burkholderiales</taxon>
        <taxon>Oxalobacteraceae</taxon>
        <taxon>Telluria group</taxon>
        <taxon>Rugamonas</taxon>
    </lineage>
</organism>
<dbReference type="GO" id="GO:0052621">
    <property type="term" value="F:diguanylate cyclase activity"/>
    <property type="evidence" value="ECO:0007669"/>
    <property type="project" value="UniProtKB-EC"/>
</dbReference>